<proteinExistence type="inferred from homology"/>
<dbReference type="CDD" id="cd02022">
    <property type="entry name" value="DPCK"/>
    <property type="match status" value="1"/>
</dbReference>
<dbReference type="Pfam" id="PF01121">
    <property type="entry name" value="CoaE"/>
    <property type="match status" value="1"/>
</dbReference>
<dbReference type="PROSITE" id="PS51219">
    <property type="entry name" value="DPCK"/>
    <property type="match status" value="1"/>
</dbReference>
<dbReference type="PANTHER" id="PTHR10695">
    <property type="entry name" value="DEPHOSPHO-COA KINASE-RELATED"/>
    <property type="match status" value="1"/>
</dbReference>
<dbReference type="SUPFAM" id="SSF52540">
    <property type="entry name" value="P-loop containing nucleoside triphosphate hydrolases"/>
    <property type="match status" value="1"/>
</dbReference>
<dbReference type="Gene3D" id="3.40.50.300">
    <property type="entry name" value="P-loop containing nucleotide triphosphate hydrolases"/>
    <property type="match status" value="1"/>
</dbReference>
<dbReference type="PANTHER" id="PTHR10695:SF46">
    <property type="entry name" value="BIFUNCTIONAL COENZYME A SYNTHASE-RELATED"/>
    <property type="match status" value="1"/>
</dbReference>
<dbReference type="GO" id="GO:0015937">
    <property type="term" value="P:coenzyme A biosynthetic process"/>
    <property type="evidence" value="ECO:0007669"/>
    <property type="project" value="InterPro"/>
</dbReference>
<keyword evidence="1" id="KW-0547">Nucleotide-binding</keyword>
<dbReference type="HAMAP" id="MF_00376">
    <property type="entry name" value="Dephospho_CoA_kinase"/>
    <property type="match status" value="1"/>
</dbReference>
<dbReference type="GO" id="GO:0005524">
    <property type="term" value="F:ATP binding"/>
    <property type="evidence" value="ECO:0007669"/>
    <property type="project" value="UniProtKB-KW"/>
</dbReference>
<evidence type="ECO:0000313" key="3">
    <source>
        <dbReference type="EMBL" id="CAB4531987.1"/>
    </source>
</evidence>
<organism evidence="3">
    <name type="scientific">freshwater metagenome</name>
    <dbReference type="NCBI Taxonomy" id="449393"/>
    <lineage>
        <taxon>unclassified sequences</taxon>
        <taxon>metagenomes</taxon>
        <taxon>ecological metagenomes</taxon>
    </lineage>
</organism>
<name>A0A6J6B025_9ZZZZ</name>
<protein>
    <submittedName>
        <fullName evidence="3">Unannotated protein</fullName>
    </submittedName>
</protein>
<dbReference type="InterPro" id="IPR001977">
    <property type="entry name" value="Depp_CoAkinase"/>
</dbReference>
<evidence type="ECO:0000256" key="2">
    <source>
        <dbReference type="ARBA" id="ARBA00022840"/>
    </source>
</evidence>
<gene>
    <name evidence="3" type="ORF">UFOPK1410_00153</name>
</gene>
<keyword evidence="2" id="KW-0067">ATP-binding</keyword>
<reference evidence="3" key="1">
    <citation type="submission" date="2020-05" db="EMBL/GenBank/DDBJ databases">
        <authorList>
            <person name="Chiriac C."/>
            <person name="Salcher M."/>
            <person name="Ghai R."/>
            <person name="Kavagutti S V."/>
        </authorList>
    </citation>
    <scope>NUCLEOTIDE SEQUENCE</scope>
</reference>
<dbReference type="EMBL" id="CAEZSH010000009">
    <property type="protein sequence ID" value="CAB4531987.1"/>
    <property type="molecule type" value="Genomic_DNA"/>
</dbReference>
<dbReference type="AlphaFoldDB" id="A0A6J6B025"/>
<sequence length="200" mass="21406">MYLVGLTGGIAAGKTSVAKRWVELGGHEIDADVLARRALEAGSPGLSQVVEAFGASVLDGNGELNRQKLAEVVFNSPEKRKDLEAIVHPIVRRLATQALATIPEGSIAIYTVPLLVEASVDLPFDFVVTVEAPVDKQIERMIKNRGMTAQEANARIAAQASAAERANRADVILSSNQSLGRLLDDAEALWQEIEQRAAAK</sequence>
<dbReference type="NCBIfam" id="TIGR00152">
    <property type="entry name" value="dephospho-CoA kinase"/>
    <property type="match status" value="1"/>
</dbReference>
<accession>A0A6J6B025</accession>
<dbReference type="InterPro" id="IPR027417">
    <property type="entry name" value="P-loop_NTPase"/>
</dbReference>
<dbReference type="GO" id="GO:0004140">
    <property type="term" value="F:dephospho-CoA kinase activity"/>
    <property type="evidence" value="ECO:0007669"/>
    <property type="project" value="InterPro"/>
</dbReference>
<evidence type="ECO:0000256" key="1">
    <source>
        <dbReference type="ARBA" id="ARBA00022741"/>
    </source>
</evidence>